<organism evidence="5">
    <name type="scientific">uncultured euryarchaeote Rifle_16ft_4_minimus_25120</name>
    <dbReference type="NCBI Taxonomy" id="1665191"/>
    <lineage>
        <taxon>Archaea</taxon>
        <taxon>Methanobacteriati</taxon>
        <taxon>Methanobacteriota</taxon>
        <taxon>environmental samples</taxon>
    </lineage>
</organism>
<dbReference type="InterPro" id="IPR012678">
    <property type="entry name" value="Ribosomal_uL23/eL15/eS24_sf"/>
</dbReference>
<proteinExistence type="inferred from homology"/>
<reference evidence="5" key="1">
    <citation type="journal article" date="2015" name="ISME J.">
        <title>Aquifer environment selects for microbial species cohorts in sediment and groundwater.</title>
        <authorList>
            <person name="Hug L.A."/>
            <person name="Thomas B.C."/>
            <person name="Brown C.T."/>
            <person name="Frischkorn K.R."/>
            <person name="Williams K.H."/>
            <person name="Tringe S.G."/>
            <person name="Banfield J.F."/>
        </authorList>
    </citation>
    <scope>NUCLEOTIDE SEQUENCE</scope>
</reference>
<dbReference type="InterPro" id="IPR012677">
    <property type="entry name" value="Nucleotide-bd_a/b_plait_sf"/>
</dbReference>
<evidence type="ECO:0000256" key="4">
    <source>
        <dbReference type="HAMAP-Rule" id="MF_01369"/>
    </source>
</evidence>
<name>A0A0H4T294_9EURY</name>
<dbReference type="GO" id="GO:0003735">
    <property type="term" value="F:structural constituent of ribosome"/>
    <property type="evidence" value="ECO:0007669"/>
    <property type="project" value="InterPro"/>
</dbReference>
<protein>
    <recommendedName>
        <fullName evidence="4">Large ribosomal subunit protein uL23</fullName>
    </recommendedName>
</protein>
<dbReference type="AlphaFoldDB" id="A0A0H4T294"/>
<dbReference type="EMBL" id="KT006977">
    <property type="protein sequence ID" value="AKQ01756.1"/>
    <property type="molecule type" value="Genomic_DNA"/>
</dbReference>
<gene>
    <name evidence="4" type="primary">rpl23</name>
</gene>
<keyword evidence="2 4" id="KW-0689">Ribosomal protein</keyword>
<dbReference type="Gene3D" id="3.30.70.330">
    <property type="match status" value="1"/>
</dbReference>
<dbReference type="GO" id="GO:1990904">
    <property type="term" value="C:ribonucleoprotein complex"/>
    <property type="evidence" value="ECO:0007669"/>
    <property type="project" value="UniProtKB-KW"/>
</dbReference>
<dbReference type="InterPro" id="IPR013025">
    <property type="entry name" value="Ribosomal_uL23-like"/>
</dbReference>
<sequence length="93" mass="10740">MKPHEILLHPYVTEKSLNMLQGTTAQNLKDGNRLVFLVRREATRTEVKQAFEELFQAKVEKVNTFVRKDGKHAIIKLKPEFSAEEIGMRIGVF</sequence>
<evidence type="ECO:0000313" key="5">
    <source>
        <dbReference type="EMBL" id="AKQ01756.1"/>
    </source>
</evidence>
<keyword evidence="4" id="KW-0699">rRNA-binding</keyword>
<dbReference type="Pfam" id="PF00276">
    <property type="entry name" value="Ribosomal_L23"/>
    <property type="match status" value="1"/>
</dbReference>
<dbReference type="GO" id="GO:0005840">
    <property type="term" value="C:ribosome"/>
    <property type="evidence" value="ECO:0007669"/>
    <property type="project" value="UniProtKB-KW"/>
</dbReference>
<dbReference type="GO" id="GO:0006412">
    <property type="term" value="P:translation"/>
    <property type="evidence" value="ECO:0007669"/>
    <property type="project" value="UniProtKB-UniRule"/>
</dbReference>
<keyword evidence="3 4" id="KW-0687">Ribonucleoprotein</keyword>
<evidence type="ECO:0000256" key="3">
    <source>
        <dbReference type="ARBA" id="ARBA00023274"/>
    </source>
</evidence>
<evidence type="ECO:0000256" key="1">
    <source>
        <dbReference type="ARBA" id="ARBA00006700"/>
    </source>
</evidence>
<comment type="similarity">
    <text evidence="1 4">Belongs to the universal ribosomal protein uL23 family.</text>
</comment>
<dbReference type="SUPFAM" id="SSF54189">
    <property type="entry name" value="Ribosomal proteins S24e, L23 and L15e"/>
    <property type="match status" value="1"/>
</dbReference>
<dbReference type="HAMAP" id="MF_01369_A">
    <property type="entry name" value="Ribosomal_uL23_A"/>
    <property type="match status" value="1"/>
</dbReference>
<keyword evidence="4" id="KW-0694">RNA-binding</keyword>
<comment type="subunit">
    <text evidence="4">Part of the 50S ribosomal subunit. Contacts protein L29.</text>
</comment>
<evidence type="ECO:0000256" key="2">
    <source>
        <dbReference type="ARBA" id="ARBA00022980"/>
    </source>
</evidence>
<dbReference type="PANTHER" id="PTHR11620">
    <property type="entry name" value="60S RIBOSOMAL PROTEIN L23A"/>
    <property type="match status" value="1"/>
</dbReference>
<comment type="function">
    <text evidence="4">Binds to 23S rRNA. One of the proteins that surrounds the polypeptide exit tunnel on the outside of the ribosome.</text>
</comment>
<accession>A0A0H4T294</accession>
<dbReference type="GO" id="GO:0019843">
    <property type="term" value="F:rRNA binding"/>
    <property type="evidence" value="ECO:0007669"/>
    <property type="project" value="UniProtKB-UniRule"/>
</dbReference>